<gene>
    <name evidence="4" type="ORF">UFOPK1811_01049</name>
    <name evidence="5" type="ORF">UFOPK2360_00954</name>
    <name evidence="6" type="ORF">UFOPK2922_01345</name>
    <name evidence="7" type="ORF">UFOPK3306_00875</name>
</gene>
<dbReference type="NCBIfam" id="NF009466">
    <property type="entry name" value="PRK12826.1-2"/>
    <property type="match status" value="1"/>
</dbReference>
<dbReference type="PANTHER" id="PTHR42760">
    <property type="entry name" value="SHORT-CHAIN DEHYDROGENASES/REDUCTASES FAMILY MEMBER"/>
    <property type="match status" value="1"/>
</dbReference>
<evidence type="ECO:0000313" key="4">
    <source>
        <dbReference type="EMBL" id="CAB4604611.1"/>
    </source>
</evidence>
<dbReference type="FunFam" id="3.40.50.720:FF:000173">
    <property type="entry name" value="3-oxoacyl-[acyl-carrier protein] reductase"/>
    <property type="match status" value="1"/>
</dbReference>
<reference evidence="7" key="1">
    <citation type="submission" date="2020-05" db="EMBL/GenBank/DDBJ databases">
        <authorList>
            <person name="Chiriac C."/>
            <person name="Salcher M."/>
            <person name="Ghai R."/>
            <person name="Kavagutti S V."/>
        </authorList>
    </citation>
    <scope>NUCLEOTIDE SEQUENCE</scope>
</reference>
<dbReference type="InterPro" id="IPR020904">
    <property type="entry name" value="Sc_DH/Rdtase_CS"/>
</dbReference>
<dbReference type="EMBL" id="CAEZZS010000090">
    <property type="protein sequence ID" value="CAB4786114.1"/>
    <property type="molecule type" value="Genomic_DNA"/>
</dbReference>
<sequence length="251" mass="26137">MPIYAPVTSKFSAMSRVVLVTGANRGIGAAIAQAFVSQGDLVIAGHRSAERPSGMPSELKNVQIDVKDSTSVDAAFDLIEKEWGTVEVLVANAGITKDNLMLRMSNEDFKDVVSTNLEGAFYCAKRASKGMLKLKKGRIIFIGSVVGSIGSAGQVNYAATKAGLVGMARSIARELGSRSITANVIAPGFVETEMTGELTSDRRAEILNAVALNRFASVDEIGGVAVFLASPAAAYITGAIIPVDGGLGMGH</sequence>
<organism evidence="7">
    <name type="scientific">freshwater metagenome</name>
    <dbReference type="NCBI Taxonomy" id="449393"/>
    <lineage>
        <taxon>unclassified sequences</taxon>
        <taxon>metagenomes</taxon>
        <taxon>ecological metagenomes</taxon>
    </lineage>
</organism>
<dbReference type="PANTHER" id="PTHR42760:SF96">
    <property type="entry name" value="3-OXOACYL-[ACYL-CARRIER-PROTEIN] REDUCTASE FABG"/>
    <property type="match status" value="1"/>
</dbReference>
<feature type="domain" description="Ketoreductase" evidence="3">
    <location>
        <begin position="16"/>
        <end position="188"/>
    </location>
</feature>
<dbReference type="PROSITE" id="PS00061">
    <property type="entry name" value="ADH_SHORT"/>
    <property type="match status" value="1"/>
</dbReference>
<accession>A0A6J7DH88</accession>
<dbReference type="AlphaFoldDB" id="A0A6J7DH88"/>
<dbReference type="Pfam" id="PF13561">
    <property type="entry name" value="adh_short_C2"/>
    <property type="match status" value="1"/>
</dbReference>
<comment type="similarity">
    <text evidence="1">Belongs to the short-chain dehydrogenases/reductases (SDR) family.</text>
</comment>
<dbReference type="GO" id="GO:0016616">
    <property type="term" value="F:oxidoreductase activity, acting on the CH-OH group of donors, NAD or NADP as acceptor"/>
    <property type="evidence" value="ECO:0007669"/>
    <property type="project" value="UniProtKB-ARBA"/>
</dbReference>
<evidence type="ECO:0000259" key="3">
    <source>
        <dbReference type="SMART" id="SM00822"/>
    </source>
</evidence>
<evidence type="ECO:0000313" key="5">
    <source>
        <dbReference type="EMBL" id="CAB4687788.1"/>
    </source>
</evidence>
<name>A0A6J7DH88_9ZZZZ</name>
<dbReference type="SMART" id="SM00822">
    <property type="entry name" value="PKS_KR"/>
    <property type="match status" value="1"/>
</dbReference>
<keyword evidence="2" id="KW-0560">Oxidoreductase</keyword>
<dbReference type="InterPro" id="IPR036291">
    <property type="entry name" value="NAD(P)-bd_dom_sf"/>
</dbReference>
<evidence type="ECO:0000256" key="2">
    <source>
        <dbReference type="ARBA" id="ARBA00023002"/>
    </source>
</evidence>
<dbReference type="InterPro" id="IPR002347">
    <property type="entry name" value="SDR_fam"/>
</dbReference>
<protein>
    <submittedName>
        <fullName evidence="7">Unannotated protein</fullName>
    </submittedName>
</protein>
<dbReference type="PRINTS" id="PR00081">
    <property type="entry name" value="GDHRDH"/>
</dbReference>
<dbReference type="SUPFAM" id="SSF51735">
    <property type="entry name" value="NAD(P)-binding Rossmann-fold domains"/>
    <property type="match status" value="1"/>
</dbReference>
<evidence type="ECO:0000256" key="1">
    <source>
        <dbReference type="ARBA" id="ARBA00006484"/>
    </source>
</evidence>
<dbReference type="Gene3D" id="3.40.50.720">
    <property type="entry name" value="NAD(P)-binding Rossmann-like Domain"/>
    <property type="match status" value="1"/>
</dbReference>
<dbReference type="InterPro" id="IPR057326">
    <property type="entry name" value="KR_dom"/>
</dbReference>
<dbReference type="PRINTS" id="PR00080">
    <property type="entry name" value="SDRFAMILY"/>
</dbReference>
<dbReference type="EMBL" id="CAEZUJ010000047">
    <property type="protein sequence ID" value="CAB4604611.1"/>
    <property type="molecule type" value="Genomic_DNA"/>
</dbReference>
<dbReference type="EMBL" id="CAFBLI010000063">
    <property type="protein sequence ID" value="CAB4869997.1"/>
    <property type="molecule type" value="Genomic_DNA"/>
</dbReference>
<dbReference type="GO" id="GO:0030497">
    <property type="term" value="P:fatty acid elongation"/>
    <property type="evidence" value="ECO:0007669"/>
    <property type="project" value="TreeGrafter"/>
</dbReference>
<dbReference type="EMBL" id="CAEZXH010000059">
    <property type="protein sequence ID" value="CAB4687788.1"/>
    <property type="molecule type" value="Genomic_DNA"/>
</dbReference>
<evidence type="ECO:0000313" key="7">
    <source>
        <dbReference type="EMBL" id="CAB4869997.1"/>
    </source>
</evidence>
<proteinExistence type="inferred from homology"/>
<evidence type="ECO:0000313" key="6">
    <source>
        <dbReference type="EMBL" id="CAB4786114.1"/>
    </source>
</evidence>